<dbReference type="EMBL" id="SKCS01001550">
    <property type="protein sequence ID" value="TNN04537.1"/>
    <property type="molecule type" value="Genomic_DNA"/>
</dbReference>
<protein>
    <submittedName>
        <fullName evidence="1">Uncharacterized protein</fullName>
    </submittedName>
</protein>
<name>A0A4Z2CJT7_SCHJA</name>
<dbReference type="AlphaFoldDB" id="A0A4Z2CJT7"/>
<keyword evidence="2" id="KW-1185">Reference proteome</keyword>
<evidence type="ECO:0000313" key="1">
    <source>
        <dbReference type="EMBL" id="TNN04537.1"/>
    </source>
</evidence>
<comment type="caution">
    <text evidence="1">The sequence shown here is derived from an EMBL/GenBank/DDBJ whole genome shotgun (WGS) entry which is preliminary data.</text>
</comment>
<gene>
    <name evidence="1" type="ORF">EWB00_001987</name>
</gene>
<feature type="non-terminal residue" evidence="1">
    <location>
        <position position="112"/>
    </location>
</feature>
<dbReference type="Proteomes" id="UP000311919">
    <property type="component" value="Unassembled WGS sequence"/>
</dbReference>
<feature type="non-terminal residue" evidence="1">
    <location>
        <position position="1"/>
    </location>
</feature>
<sequence length="112" mass="12119">QAVKAPCSANLRTKGVASGQDCRDTVNWVSVPCGLAQPISSKLATQRLFASIFFTRSHQLREVTFAQGLQVSSSGPGYREVTGNKRQLSYMPHSHSVLAQRANSGHPRLPSP</sequence>
<organism evidence="1 2">
    <name type="scientific">Schistosoma japonicum</name>
    <name type="common">Blood fluke</name>
    <dbReference type="NCBI Taxonomy" id="6182"/>
    <lineage>
        <taxon>Eukaryota</taxon>
        <taxon>Metazoa</taxon>
        <taxon>Spiralia</taxon>
        <taxon>Lophotrochozoa</taxon>
        <taxon>Platyhelminthes</taxon>
        <taxon>Trematoda</taxon>
        <taxon>Digenea</taxon>
        <taxon>Strigeidida</taxon>
        <taxon>Schistosomatoidea</taxon>
        <taxon>Schistosomatidae</taxon>
        <taxon>Schistosoma</taxon>
    </lineage>
</organism>
<proteinExistence type="predicted"/>
<reference evidence="1 2" key="1">
    <citation type="submission" date="2019-03" db="EMBL/GenBank/DDBJ databases">
        <title>An improved genome assembly of the fluke Schistosoma japonicum.</title>
        <authorList>
            <person name="Hu W."/>
            <person name="Luo F."/>
            <person name="Yin M."/>
            <person name="Mo X."/>
            <person name="Sun C."/>
            <person name="Wu Q."/>
            <person name="Zhu B."/>
            <person name="Xiang M."/>
            <person name="Wang J."/>
            <person name="Wang Y."/>
            <person name="Zhang T."/>
            <person name="Xu B."/>
            <person name="Zheng H."/>
            <person name="Feng Z."/>
        </authorList>
    </citation>
    <scope>NUCLEOTIDE SEQUENCE [LARGE SCALE GENOMIC DNA]</scope>
    <source>
        <strain evidence="1">HuSjv2</strain>
        <tissue evidence="1">Worms</tissue>
    </source>
</reference>
<evidence type="ECO:0000313" key="2">
    <source>
        <dbReference type="Proteomes" id="UP000311919"/>
    </source>
</evidence>
<accession>A0A4Z2CJT7</accession>